<protein>
    <submittedName>
        <fullName evidence="2">Uncharacterized protein</fullName>
    </submittedName>
</protein>
<dbReference type="OrthoDB" id="2506885at2759"/>
<gene>
    <name evidence="2" type="ORF">PCANC_03951</name>
</gene>
<feature type="compositionally biased region" description="Basic and acidic residues" evidence="1">
    <location>
        <begin position="91"/>
        <end position="109"/>
    </location>
</feature>
<reference evidence="2 3" key="1">
    <citation type="submission" date="2017-11" db="EMBL/GenBank/DDBJ databases">
        <title>De novo assembly and phasing of dikaryotic genomes from two isolates of Puccinia coronata f. sp. avenae, the causal agent of oat crown rust.</title>
        <authorList>
            <person name="Miller M.E."/>
            <person name="Zhang Y."/>
            <person name="Omidvar V."/>
            <person name="Sperschneider J."/>
            <person name="Schwessinger B."/>
            <person name="Raley C."/>
            <person name="Palmer J.M."/>
            <person name="Garnica D."/>
            <person name="Upadhyaya N."/>
            <person name="Rathjen J."/>
            <person name="Taylor J.M."/>
            <person name="Park R.F."/>
            <person name="Dodds P.N."/>
            <person name="Hirsch C.D."/>
            <person name="Kianian S.F."/>
            <person name="Figueroa M."/>
        </authorList>
    </citation>
    <scope>NUCLEOTIDE SEQUENCE [LARGE SCALE GENOMIC DNA]</scope>
    <source>
        <strain evidence="2">12NC29</strain>
    </source>
</reference>
<dbReference type="STRING" id="200324.A0A2N5W1G6"/>
<keyword evidence="3" id="KW-1185">Reference proteome</keyword>
<dbReference type="EMBL" id="PGCJ01000025">
    <property type="protein sequence ID" value="PLW56088.1"/>
    <property type="molecule type" value="Genomic_DNA"/>
</dbReference>
<sequence length="154" mass="17441">MNPSQRSIHTDSINRLLDGSAVLKDVTLPKTAQKTRGRPKGALNKPRTTNWDPSGFEILEKKRKAEDQQEEKKKKLKKTEDTKQTKTSNLKKTDEPPKKSNLKKTDKPAPKITPPARSSRLPIDTPNYIQYLPNILKPYVKKALNVDADVHCGF</sequence>
<feature type="region of interest" description="Disordered" evidence="1">
    <location>
        <begin position="25"/>
        <end position="122"/>
    </location>
</feature>
<feature type="compositionally biased region" description="Basic and acidic residues" evidence="1">
    <location>
        <begin position="58"/>
        <end position="84"/>
    </location>
</feature>
<evidence type="ECO:0000313" key="2">
    <source>
        <dbReference type="EMBL" id="PLW56088.1"/>
    </source>
</evidence>
<name>A0A2N5W1G6_9BASI</name>
<evidence type="ECO:0000256" key="1">
    <source>
        <dbReference type="SAM" id="MobiDB-lite"/>
    </source>
</evidence>
<dbReference type="Proteomes" id="UP000235388">
    <property type="component" value="Unassembled WGS sequence"/>
</dbReference>
<evidence type="ECO:0000313" key="3">
    <source>
        <dbReference type="Proteomes" id="UP000235388"/>
    </source>
</evidence>
<comment type="caution">
    <text evidence="2">The sequence shown here is derived from an EMBL/GenBank/DDBJ whole genome shotgun (WGS) entry which is preliminary data.</text>
</comment>
<dbReference type="AlphaFoldDB" id="A0A2N5W1G6"/>
<proteinExistence type="predicted"/>
<accession>A0A2N5W1G6</accession>
<organism evidence="2 3">
    <name type="scientific">Puccinia coronata f. sp. avenae</name>
    <dbReference type="NCBI Taxonomy" id="200324"/>
    <lineage>
        <taxon>Eukaryota</taxon>
        <taxon>Fungi</taxon>
        <taxon>Dikarya</taxon>
        <taxon>Basidiomycota</taxon>
        <taxon>Pucciniomycotina</taxon>
        <taxon>Pucciniomycetes</taxon>
        <taxon>Pucciniales</taxon>
        <taxon>Pucciniaceae</taxon>
        <taxon>Puccinia</taxon>
    </lineage>
</organism>